<name>A0A507R2T6_MONPU</name>
<feature type="region of interest" description="Disordered" evidence="1">
    <location>
        <begin position="1"/>
        <end position="26"/>
    </location>
</feature>
<feature type="compositionally biased region" description="Low complexity" evidence="1">
    <location>
        <begin position="121"/>
        <end position="135"/>
    </location>
</feature>
<sequence length="448" mass="49669">MNPTVEDVQDESEIKTYPRPTPDRSHSWHEILSRHESVLSAHMEMLEFAQRDVCADGDALRIVASMVERTEELMGQFKTITSQFNANALKGVYSATMRDVKIYDERLGDMRPGSISEKNRNNVNDNASNNMSSSSIPAVRDARQPSSTQPPRQSNGRKKRSREENESPLPDLLRAGSPPSQKRKRIDFAAPRLKEEDAKTAAAVEASPETEDISAEVQRRLKIKEERRKKRNIPKSEKRKRESLLSNASFSEGTSKPERKKVKTKNSRLAQDPFTHPGALSTRAAAALGTVGVNHAADDACPSNVKMEASESAAMPDNLARSPSLAARIPTKIPFPLRDSSLQTGFPGKEVSAIIIRGISLILDVVITSEAPEMGMLLWQKPLTSKRQEKEIDMPIHSAPAYKEKAEVLAWGIFSMHDLAEMILQCVHDAKKGINADNDVEMADAPLF</sequence>
<organism evidence="2 3">
    <name type="scientific">Monascus purpureus</name>
    <name type="common">Red mold</name>
    <name type="synonym">Monascus anka</name>
    <dbReference type="NCBI Taxonomy" id="5098"/>
    <lineage>
        <taxon>Eukaryota</taxon>
        <taxon>Fungi</taxon>
        <taxon>Dikarya</taxon>
        <taxon>Ascomycota</taxon>
        <taxon>Pezizomycotina</taxon>
        <taxon>Eurotiomycetes</taxon>
        <taxon>Eurotiomycetidae</taxon>
        <taxon>Eurotiales</taxon>
        <taxon>Aspergillaceae</taxon>
        <taxon>Monascus</taxon>
    </lineage>
</organism>
<feature type="compositionally biased region" description="Basic and acidic residues" evidence="1">
    <location>
        <begin position="12"/>
        <end position="26"/>
    </location>
</feature>
<feature type="compositionally biased region" description="Basic and acidic residues" evidence="1">
    <location>
        <begin position="217"/>
        <end position="226"/>
    </location>
</feature>
<dbReference type="AlphaFoldDB" id="A0A507R2T6"/>
<reference evidence="2 3" key="1">
    <citation type="submission" date="2019-06" db="EMBL/GenBank/DDBJ databases">
        <title>Wine fermentation using esterase from Monascus purpureus.</title>
        <authorList>
            <person name="Geng C."/>
            <person name="Zhang Y."/>
        </authorList>
    </citation>
    <scope>NUCLEOTIDE SEQUENCE [LARGE SCALE GENOMIC DNA]</scope>
    <source>
        <strain evidence="2">HQ1</strain>
    </source>
</reference>
<evidence type="ECO:0000256" key="1">
    <source>
        <dbReference type="SAM" id="MobiDB-lite"/>
    </source>
</evidence>
<proteinExistence type="predicted"/>
<dbReference type="EMBL" id="VIFY01000007">
    <property type="protein sequence ID" value="TQB76726.1"/>
    <property type="molecule type" value="Genomic_DNA"/>
</dbReference>
<gene>
    <name evidence="2" type="ORF">MPDQ_007121</name>
</gene>
<accession>A0A507R2T6</accession>
<protein>
    <submittedName>
        <fullName evidence="2">Uncharacterized protein</fullName>
    </submittedName>
</protein>
<dbReference type="Proteomes" id="UP000319663">
    <property type="component" value="Unassembled WGS sequence"/>
</dbReference>
<keyword evidence="3" id="KW-1185">Reference proteome</keyword>
<evidence type="ECO:0000313" key="2">
    <source>
        <dbReference type="EMBL" id="TQB76726.1"/>
    </source>
</evidence>
<feature type="compositionally biased region" description="Basic and acidic residues" evidence="1">
    <location>
        <begin position="234"/>
        <end position="243"/>
    </location>
</feature>
<feature type="compositionally biased region" description="Polar residues" evidence="1">
    <location>
        <begin position="244"/>
        <end position="254"/>
    </location>
</feature>
<comment type="caution">
    <text evidence="2">The sequence shown here is derived from an EMBL/GenBank/DDBJ whole genome shotgun (WGS) entry which is preliminary data.</text>
</comment>
<feature type="region of interest" description="Disordered" evidence="1">
    <location>
        <begin position="109"/>
        <end position="277"/>
    </location>
</feature>
<evidence type="ECO:0000313" key="3">
    <source>
        <dbReference type="Proteomes" id="UP000319663"/>
    </source>
</evidence>
<feature type="compositionally biased region" description="Polar residues" evidence="1">
    <location>
        <begin position="144"/>
        <end position="154"/>
    </location>
</feature>